<keyword evidence="1" id="KW-0547">Nucleotide-binding</keyword>
<keyword evidence="10" id="KW-1185">Reference proteome</keyword>
<evidence type="ECO:0000256" key="1">
    <source>
        <dbReference type="ARBA" id="ARBA00022741"/>
    </source>
</evidence>
<dbReference type="Pfam" id="PF02954">
    <property type="entry name" value="HTH_8"/>
    <property type="match status" value="1"/>
</dbReference>
<dbReference type="SUPFAM" id="SSF46689">
    <property type="entry name" value="Homeodomain-like"/>
    <property type="match status" value="1"/>
</dbReference>
<organism evidence="9 10">
    <name type="scientific">Aurantiacibacter xanthus</name>
    <dbReference type="NCBI Taxonomy" id="1784712"/>
    <lineage>
        <taxon>Bacteria</taxon>
        <taxon>Pseudomonadati</taxon>
        <taxon>Pseudomonadota</taxon>
        <taxon>Alphaproteobacteria</taxon>
        <taxon>Sphingomonadales</taxon>
        <taxon>Erythrobacteraceae</taxon>
        <taxon>Aurantiacibacter</taxon>
    </lineage>
</organism>
<evidence type="ECO:0000256" key="2">
    <source>
        <dbReference type="ARBA" id="ARBA00022840"/>
    </source>
</evidence>
<feature type="domain" description="Response regulatory" evidence="8">
    <location>
        <begin position="12"/>
        <end position="131"/>
    </location>
</feature>
<dbReference type="InterPro" id="IPR002078">
    <property type="entry name" value="Sigma_54_int"/>
</dbReference>
<dbReference type="SUPFAM" id="SSF52172">
    <property type="entry name" value="CheY-like"/>
    <property type="match status" value="1"/>
</dbReference>
<gene>
    <name evidence="9" type="ORF">D2V17_15975</name>
</gene>
<dbReference type="SUPFAM" id="SSF52540">
    <property type="entry name" value="P-loop containing nucleoside triphosphate hydrolases"/>
    <property type="match status" value="1"/>
</dbReference>
<dbReference type="PRINTS" id="PR01590">
    <property type="entry name" value="HTHFIS"/>
</dbReference>
<dbReference type="InterPro" id="IPR058031">
    <property type="entry name" value="AAA_lid_NorR"/>
</dbReference>
<evidence type="ECO:0000313" key="9">
    <source>
        <dbReference type="EMBL" id="RIV82173.1"/>
    </source>
</evidence>
<reference evidence="9 10" key="1">
    <citation type="submission" date="2018-08" db="EMBL/GenBank/DDBJ databases">
        <title>Erythrobacter zhengii sp.nov., a bacterium isolated from deep-sea sediment.</title>
        <authorList>
            <person name="Fang C."/>
            <person name="Wu Y.-H."/>
            <person name="Sun C."/>
            <person name="Wang H."/>
            <person name="Cheng H."/>
            <person name="Meng F.-X."/>
            <person name="Wang C.-S."/>
            <person name="Xu X.-W."/>
        </authorList>
    </citation>
    <scope>NUCLEOTIDE SEQUENCE [LARGE SCALE GENOMIC DNA]</scope>
    <source>
        <strain evidence="9 10">CCTCC AB 2015396</strain>
    </source>
</reference>
<dbReference type="PROSITE" id="PS50110">
    <property type="entry name" value="RESPONSE_REGULATORY"/>
    <property type="match status" value="1"/>
</dbReference>
<evidence type="ECO:0000256" key="6">
    <source>
        <dbReference type="PROSITE-ProRule" id="PRU00169"/>
    </source>
</evidence>
<dbReference type="GO" id="GO:0043565">
    <property type="term" value="F:sequence-specific DNA binding"/>
    <property type="evidence" value="ECO:0007669"/>
    <property type="project" value="InterPro"/>
</dbReference>
<dbReference type="Gene3D" id="1.10.10.60">
    <property type="entry name" value="Homeodomain-like"/>
    <property type="match status" value="1"/>
</dbReference>
<name>A0A3A1P141_9SPHN</name>
<sequence>MNTNIPPSTPPRVMLIDDDRDVHQSIAVLLRRAGLDFAGATSPDEAYSLLELEPAEVILLDLNFTRGQSQGEEGFAALARLLDDDPAATVVVITGHSGVRIAVAAMRAGAFDFVMKPWRNDELLERIHAAIAHRQRRREIAALVQSQPATPDTPALLGSSAAMEQVRQLVRRVAPTTSDVLVTGPAGSGRSLIARTIHSGSPRANRAMVVIEATAAADPTDDLARAELARAKSGTVLLRHVDRLDTAGQTRLIARLEADMRVIATAQSAQALSPALRARAGTIEVAVPPLAAREDDALLLARHFLRRAARQHGRPFEGLSPETEALLKITPWPDEVRGLEQAIERAVVLGDGGLIGPADLGLKPERSDEQTPAAQPVMLNLQQSERGLIEAALKRNGFNISHAAEELGLSRAALYRRMAKHGL</sequence>
<dbReference type="Gene3D" id="3.40.50.2300">
    <property type="match status" value="1"/>
</dbReference>
<dbReference type="Pfam" id="PF00158">
    <property type="entry name" value="Sigma54_activat"/>
    <property type="match status" value="1"/>
</dbReference>
<dbReference type="Gene3D" id="1.10.8.60">
    <property type="match status" value="1"/>
</dbReference>
<dbReference type="InterPro" id="IPR003593">
    <property type="entry name" value="AAA+_ATPase"/>
</dbReference>
<evidence type="ECO:0000256" key="3">
    <source>
        <dbReference type="ARBA" id="ARBA00023012"/>
    </source>
</evidence>
<protein>
    <submittedName>
        <fullName evidence="9">Sigma-54-dependent Fis family transcriptional regulator</fullName>
    </submittedName>
</protein>
<evidence type="ECO:0000259" key="7">
    <source>
        <dbReference type="PROSITE" id="PS50045"/>
    </source>
</evidence>
<dbReference type="Gene3D" id="3.40.50.300">
    <property type="entry name" value="P-loop containing nucleotide triphosphate hydrolases"/>
    <property type="match status" value="1"/>
</dbReference>
<dbReference type="PANTHER" id="PTHR32071">
    <property type="entry name" value="TRANSCRIPTIONAL REGULATORY PROTEIN"/>
    <property type="match status" value="1"/>
</dbReference>
<dbReference type="AlphaFoldDB" id="A0A3A1P141"/>
<dbReference type="EMBL" id="QXFM01000121">
    <property type="protein sequence ID" value="RIV82173.1"/>
    <property type="molecule type" value="Genomic_DNA"/>
</dbReference>
<keyword evidence="6" id="KW-0597">Phosphoprotein</keyword>
<keyword evidence="2" id="KW-0067">ATP-binding</keyword>
<dbReference type="SMART" id="SM00382">
    <property type="entry name" value="AAA"/>
    <property type="match status" value="1"/>
</dbReference>
<dbReference type="Proteomes" id="UP000265366">
    <property type="component" value="Unassembled WGS sequence"/>
</dbReference>
<feature type="modified residue" description="4-aspartylphosphate" evidence="6">
    <location>
        <position position="61"/>
    </location>
</feature>
<evidence type="ECO:0000313" key="10">
    <source>
        <dbReference type="Proteomes" id="UP000265366"/>
    </source>
</evidence>
<dbReference type="OrthoDB" id="9154941at2"/>
<keyword evidence="4" id="KW-0805">Transcription regulation</keyword>
<keyword evidence="3" id="KW-0902">Two-component regulatory system</keyword>
<dbReference type="InterPro" id="IPR002197">
    <property type="entry name" value="HTH_Fis"/>
</dbReference>
<accession>A0A3A1P141</accession>
<evidence type="ECO:0000256" key="4">
    <source>
        <dbReference type="ARBA" id="ARBA00023015"/>
    </source>
</evidence>
<feature type="domain" description="Sigma-54 factor interaction" evidence="7">
    <location>
        <begin position="156"/>
        <end position="348"/>
    </location>
</feature>
<dbReference type="GO" id="GO:0006355">
    <property type="term" value="P:regulation of DNA-templated transcription"/>
    <property type="evidence" value="ECO:0007669"/>
    <property type="project" value="InterPro"/>
</dbReference>
<dbReference type="SMART" id="SM00448">
    <property type="entry name" value="REC"/>
    <property type="match status" value="1"/>
</dbReference>
<dbReference type="PANTHER" id="PTHR32071:SF113">
    <property type="entry name" value="ALGINATE BIOSYNTHESIS TRANSCRIPTIONAL REGULATORY PROTEIN ALGB"/>
    <property type="match status" value="1"/>
</dbReference>
<proteinExistence type="predicted"/>
<dbReference type="InterPro" id="IPR009057">
    <property type="entry name" value="Homeodomain-like_sf"/>
</dbReference>
<dbReference type="InterPro" id="IPR011006">
    <property type="entry name" value="CheY-like_superfamily"/>
</dbReference>
<dbReference type="RefSeq" id="WP_119593879.1">
    <property type="nucleotide sequence ID" value="NZ_QXFM01000121.1"/>
</dbReference>
<dbReference type="Pfam" id="PF25601">
    <property type="entry name" value="AAA_lid_14"/>
    <property type="match status" value="1"/>
</dbReference>
<keyword evidence="5" id="KW-0804">Transcription</keyword>
<dbReference type="Pfam" id="PF00072">
    <property type="entry name" value="Response_reg"/>
    <property type="match status" value="1"/>
</dbReference>
<dbReference type="InterPro" id="IPR001789">
    <property type="entry name" value="Sig_transdc_resp-reg_receiver"/>
</dbReference>
<evidence type="ECO:0000256" key="5">
    <source>
        <dbReference type="ARBA" id="ARBA00023163"/>
    </source>
</evidence>
<dbReference type="GO" id="GO:0005524">
    <property type="term" value="F:ATP binding"/>
    <property type="evidence" value="ECO:0007669"/>
    <property type="project" value="UniProtKB-KW"/>
</dbReference>
<comment type="caution">
    <text evidence="9">The sequence shown here is derived from an EMBL/GenBank/DDBJ whole genome shotgun (WGS) entry which is preliminary data.</text>
</comment>
<dbReference type="InterPro" id="IPR027417">
    <property type="entry name" value="P-loop_NTPase"/>
</dbReference>
<dbReference type="GO" id="GO:0000160">
    <property type="term" value="P:phosphorelay signal transduction system"/>
    <property type="evidence" value="ECO:0007669"/>
    <property type="project" value="UniProtKB-KW"/>
</dbReference>
<dbReference type="PROSITE" id="PS50045">
    <property type="entry name" value="SIGMA54_INTERACT_4"/>
    <property type="match status" value="1"/>
</dbReference>
<evidence type="ECO:0000259" key="8">
    <source>
        <dbReference type="PROSITE" id="PS50110"/>
    </source>
</evidence>